<proteinExistence type="predicted"/>
<gene>
    <name evidence="2" type="ORF">PHYPA_010829</name>
</gene>
<reference evidence="2 4" key="2">
    <citation type="journal article" date="2018" name="Plant J.">
        <title>The Physcomitrella patens chromosome-scale assembly reveals moss genome structure and evolution.</title>
        <authorList>
            <person name="Lang D."/>
            <person name="Ullrich K.K."/>
            <person name="Murat F."/>
            <person name="Fuchs J."/>
            <person name="Jenkins J."/>
            <person name="Haas F.B."/>
            <person name="Piednoel M."/>
            <person name="Gundlach H."/>
            <person name="Van Bel M."/>
            <person name="Meyberg R."/>
            <person name="Vives C."/>
            <person name="Morata J."/>
            <person name="Symeonidi A."/>
            <person name="Hiss M."/>
            <person name="Muchero W."/>
            <person name="Kamisugi Y."/>
            <person name="Saleh O."/>
            <person name="Blanc G."/>
            <person name="Decker E.L."/>
            <person name="van Gessel N."/>
            <person name="Grimwood J."/>
            <person name="Hayes R.D."/>
            <person name="Graham S.W."/>
            <person name="Gunter L.E."/>
            <person name="McDaniel S.F."/>
            <person name="Hoernstein S.N.W."/>
            <person name="Larsson A."/>
            <person name="Li F.W."/>
            <person name="Perroud P.F."/>
            <person name="Phillips J."/>
            <person name="Ranjan P."/>
            <person name="Rokshar D.S."/>
            <person name="Rothfels C.J."/>
            <person name="Schneider L."/>
            <person name="Shu S."/>
            <person name="Stevenson D.W."/>
            <person name="Thummler F."/>
            <person name="Tillich M."/>
            <person name="Villarreal Aguilar J.C."/>
            <person name="Widiez T."/>
            <person name="Wong G.K."/>
            <person name="Wymore A."/>
            <person name="Zhang Y."/>
            <person name="Zimmer A.D."/>
            <person name="Quatrano R.S."/>
            <person name="Mayer K.F.X."/>
            <person name="Goodstein D."/>
            <person name="Casacuberta J.M."/>
            <person name="Vandepoele K."/>
            <person name="Reski R."/>
            <person name="Cuming A.C."/>
            <person name="Tuskan G.A."/>
            <person name="Maumus F."/>
            <person name="Salse J."/>
            <person name="Schmutz J."/>
            <person name="Rensing S.A."/>
        </authorList>
    </citation>
    <scope>NUCLEOTIDE SEQUENCE [LARGE SCALE GENOMIC DNA]</scope>
    <source>
        <strain evidence="3 4">cv. Gransden 2004</strain>
    </source>
</reference>
<dbReference type="EMBL" id="ABEU02000007">
    <property type="protein sequence ID" value="PNR51642.1"/>
    <property type="molecule type" value="Genomic_DNA"/>
</dbReference>
<organism evidence="2">
    <name type="scientific">Physcomitrium patens</name>
    <name type="common">Spreading-leaved earth moss</name>
    <name type="synonym">Physcomitrella patens</name>
    <dbReference type="NCBI Taxonomy" id="3218"/>
    <lineage>
        <taxon>Eukaryota</taxon>
        <taxon>Viridiplantae</taxon>
        <taxon>Streptophyta</taxon>
        <taxon>Embryophyta</taxon>
        <taxon>Bryophyta</taxon>
        <taxon>Bryophytina</taxon>
        <taxon>Bryopsida</taxon>
        <taxon>Funariidae</taxon>
        <taxon>Funariales</taxon>
        <taxon>Funariaceae</taxon>
        <taxon>Physcomitrium</taxon>
    </lineage>
</organism>
<dbReference type="Gramene" id="Pp3c7_24861V3.1">
    <property type="protein sequence ID" value="PAC:32925489.CDS.1"/>
    <property type="gene ID" value="Pp3c7_24861"/>
</dbReference>
<evidence type="ECO:0000256" key="1">
    <source>
        <dbReference type="SAM" id="MobiDB-lite"/>
    </source>
</evidence>
<reference evidence="2 4" key="1">
    <citation type="journal article" date="2008" name="Science">
        <title>The Physcomitrella genome reveals evolutionary insights into the conquest of land by plants.</title>
        <authorList>
            <person name="Rensing S."/>
            <person name="Lang D."/>
            <person name="Zimmer A."/>
            <person name="Terry A."/>
            <person name="Salamov A."/>
            <person name="Shapiro H."/>
            <person name="Nishiyama T."/>
            <person name="Perroud P.-F."/>
            <person name="Lindquist E."/>
            <person name="Kamisugi Y."/>
            <person name="Tanahashi T."/>
            <person name="Sakakibara K."/>
            <person name="Fujita T."/>
            <person name="Oishi K."/>
            <person name="Shin-I T."/>
            <person name="Kuroki Y."/>
            <person name="Toyoda A."/>
            <person name="Suzuki Y."/>
            <person name="Hashimoto A."/>
            <person name="Yamaguchi K."/>
            <person name="Sugano A."/>
            <person name="Kohara Y."/>
            <person name="Fujiyama A."/>
            <person name="Anterola A."/>
            <person name="Aoki S."/>
            <person name="Ashton N."/>
            <person name="Barbazuk W.B."/>
            <person name="Barker E."/>
            <person name="Bennetzen J."/>
            <person name="Bezanilla M."/>
            <person name="Blankenship R."/>
            <person name="Cho S.H."/>
            <person name="Dutcher S."/>
            <person name="Estelle M."/>
            <person name="Fawcett J.A."/>
            <person name="Gundlach H."/>
            <person name="Hanada K."/>
            <person name="Heyl A."/>
            <person name="Hicks K.A."/>
            <person name="Hugh J."/>
            <person name="Lohr M."/>
            <person name="Mayer K."/>
            <person name="Melkozernov A."/>
            <person name="Murata T."/>
            <person name="Nelson D."/>
            <person name="Pils B."/>
            <person name="Prigge M."/>
            <person name="Reiss B."/>
            <person name="Renner T."/>
            <person name="Rombauts S."/>
            <person name="Rushton P."/>
            <person name="Sanderfoot A."/>
            <person name="Schween G."/>
            <person name="Shiu S.-H."/>
            <person name="Stueber K."/>
            <person name="Theodoulou F.L."/>
            <person name="Tu H."/>
            <person name="Van de Peer Y."/>
            <person name="Verrier P.J."/>
            <person name="Waters E."/>
            <person name="Wood A."/>
            <person name="Yang L."/>
            <person name="Cove D."/>
            <person name="Cuming A."/>
            <person name="Hasebe M."/>
            <person name="Lucas S."/>
            <person name="Mishler D.B."/>
            <person name="Reski R."/>
            <person name="Grigoriev I."/>
            <person name="Quatrano R.S."/>
            <person name="Boore J.L."/>
        </authorList>
    </citation>
    <scope>NUCLEOTIDE SEQUENCE [LARGE SCALE GENOMIC DNA]</scope>
    <source>
        <strain evidence="3 4">cv. Gransden 2004</strain>
    </source>
</reference>
<dbReference type="AlphaFoldDB" id="A0A2K1KCY5"/>
<accession>A0A2K1KCY5</accession>
<keyword evidence="4" id="KW-1185">Reference proteome</keyword>
<reference evidence="3" key="3">
    <citation type="submission" date="2020-12" db="UniProtKB">
        <authorList>
            <consortium name="EnsemblPlants"/>
        </authorList>
    </citation>
    <scope>IDENTIFICATION</scope>
</reference>
<dbReference type="InParanoid" id="A0A2K1KCY5"/>
<protein>
    <submittedName>
        <fullName evidence="2 3">Uncharacterized protein</fullName>
    </submittedName>
</protein>
<feature type="region of interest" description="Disordered" evidence="1">
    <location>
        <begin position="54"/>
        <end position="73"/>
    </location>
</feature>
<dbReference type="Proteomes" id="UP000006727">
    <property type="component" value="Chromosome 7"/>
</dbReference>
<sequence>MHTTRIQQGKEQKAPALLLPHLYRKIKLSSSNTTPSMLDSAALLGDLVLFQCENSNNQRPQGEQPTKNPVAAE</sequence>
<feature type="compositionally biased region" description="Polar residues" evidence="1">
    <location>
        <begin position="54"/>
        <end position="67"/>
    </location>
</feature>
<evidence type="ECO:0000313" key="4">
    <source>
        <dbReference type="Proteomes" id="UP000006727"/>
    </source>
</evidence>
<evidence type="ECO:0000313" key="3">
    <source>
        <dbReference type="EnsemblPlants" id="PAC:32925489.CDS.1"/>
    </source>
</evidence>
<name>A0A2K1KCY5_PHYPA</name>
<evidence type="ECO:0000313" key="2">
    <source>
        <dbReference type="EMBL" id="PNR51642.1"/>
    </source>
</evidence>
<dbReference type="EnsemblPlants" id="Pp3c7_24861V3.1">
    <property type="protein sequence ID" value="PAC:32925489.CDS.1"/>
    <property type="gene ID" value="Pp3c7_24861"/>
</dbReference>